<evidence type="ECO:0000256" key="6">
    <source>
        <dbReference type="SAM" id="Phobius"/>
    </source>
</evidence>
<proteinExistence type="predicted"/>
<dbReference type="Proteomes" id="UP000288859">
    <property type="component" value="Unassembled WGS sequence"/>
</dbReference>
<dbReference type="InterPro" id="IPR010573">
    <property type="entry name" value="MFS_Str1/Tri12-like"/>
</dbReference>
<feature type="transmembrane region" description="Helical" evidence="6">
    <location>
        <begin position="120"/>
        <end position="144"/>
    </location>
</feature>
<dbReference type="InterPro" id="IPR036259">
    <property type="entry name" value="MFS_trans_sf"/>
</dbReference>
<keyword evidence="5 6" id="KW-0472">Membrane</keyword>
<keyword evidence="2" id="KW-0813">Transport</keyword>
<keyword evidence="4 6" id="KW-1133">Transmembrane helix</keyword>
<evidence type="ECO:0000313" key="8">
    <source>
        <dbReference type="Proteomes" id="UP000288859"/>
    </source>
</evidence>
<dbReference type="PANTHER" id="PTHR23501:SF109">
    <property type="entry name" value="MAJOR FACILITATOR SUPERFAMILY (MFS) PROFILE DOMAIN-CONTAINING PROTEIN-RELATED"/>
    <property type="match status" value="1"/>
</dbReference>
<evidence type="ECO:0000256" key="5">
    <source>
        <dbReference type="ARBA" id="ARBA00023136"/>
    </source>
</evidence>
<dbReference type="EMBL" id="NAJM01000084">
    <property type="protein sequence ID" value="RVX65750.1"/>
    <property type="molecule type" value="Genomic_DNA"/>
</dbReference>
<comment type="caution">
    <text evidence="7">The sequence shown here is derived from an EMBL/GenBank/DDBJ whole genome shotgun (WGS) entry which is preliminary data.</text>
</comment>
<organism evidence="7 8">
    <name type="scientific">Exophiala mesophila</name>
    <name type="common">Black yeast-like fungus</name>
    <dbReference type="NCBI Taxonomy" id="212818"/>
    <lineage>
        <taxon>Eukaryota</taxon>
        <taxon>Fungi</taxon>
        <taxon>Dikarya</taxon>
        <taxon>Ascomycota</taxon>
        <taxon>Pezizomycotina</taxon>
        <taxon>Eurotiomycetes</taxon>
        <taxon>Chaetothyriomycetidae</taxon>
        <taxon>Chaetothyriales</taxon>
        <taxon>Herpotrichiellaceae</taxon>
        <taxon>Exophiala</taxon>
    </lineage>
</organism>
<dbReference type="PANTHER" id="PTHR23501">
    <property type="entry name" value="MAJOR FACILITATOR SUPERFAMILY"/>
    <property type="match status" value="1"/>
</dbReference>
<dbReference type="Gene3D" id="1.20.1720.10">
    <property type="entry name" value="Multidrug resistance protein D"/>
    <property type="match status" value="1"/>
</dbReference>
<evidence type="ECO:0000313" key="7">
    <source>
        <dbReference type="EMBL" id="RVX65750.1"/>
    </source>
</evidence>
<accession>A0A438MR58</accession>
<dbReference type="SUPFAM" id="SSF103473">
    <property type="entry name" value="MFS general substrate transporter"/>
    <property type="match status" value="1"/>
</dbReference>
<comment type="subcellular location">
    <subcellularLocation>
        <location evidence="1">Membrane</location>
        <topology evidence="1">Multi-pass membrane protein</topology>
    </subcellularLocation>
</comment>
<evidence type="ECO:0000256" key="4">
    <source>
        <dbReference type="ARBA" id="ARBA00022989"/>
    </source>
</evidence>
<dbReference type="VEuPathDB" id="FungiDB:PV10_01238"/>
<evidence type="ECO:0000256" key="3">
    <source>
        <dbReference type="ARBA" id="ARBA00022692"/>
    </source>
</evidence>
<reference evidence="7 8" key="1">
    <citation type="submission" date="2017-03" db="EMBL/GenBank/DDBJ databases">
        <title>Genomes of endolithic fungi from Antarctica.</title>
        <authorList>
            <person name="Coleine C."/>
            <person name="Masonjones S."/>
            <person name="Stajich J.E."/>
        </authorList>
    </citation>
    <scope>NUCLEOTIDE SEQUENCE [LARGE SCALE GENOMIC DNA]</scope>
    <source>
        <strain evidence="7 8">CCFEE 6314</strain>
    </source>
</reference>
<dbReference type="GO" id="GO:0005886">
    <property type="term" value="C:plasma membrane"/>
    <property type="evidence" value="ECO:0007669"/>
    <property type="project" value="TreeGrafter"/>
</dbReference>
<evidence type="ECO:0008006" key="9">
    <source>
        <dbReference type="Google" id="ProtNLM"/>
    </source>
</evidence>
<dbReference type="GO" id="GO:0022857">
    <property type="term" value="F:transmembrane transporter activity"/>
    <property type="evidence" value="ECO:0007669"/>
    <property type="project" value="InterPro"/>
</dbReference>
<name>A0A438MR58_EXOME</name>
<protein>
    <recommendedName>
        <fullName evidence="9">Major facilitator superfamily (MFS) profile domain-containing protein</fullName>
    </recommendedName>
</protein>
<dbReference type="AlphaFoldDB" id="A0A438MR58"/>
<feature type="transmembrane region" description="Helical" evidence="6">
    <location>
        <begin position="207"/>
        <end position="229"/>
    </location>
</feature>
<keyword evidence="3 6" id="KW-0812">Transmembrane</keyword>
<feature type="transmembrane region" description="Helical" evidence="6">
    <location>
        <begin position="156"/>
        <end position="187"/>
    </location>
</feature>
<evidence type="ECO:0000256" key="1">
    <source>
        <dbReference type="ARBA" id="ARBA00004141"/>
    </source>
</evidence>
<feature type="transmembrane region" description="Helical" evidence="6">
    <location>
        <begin position="299"/>
        <end position="318"/>
    </location>
</feature>
<evidence type="ECO:0000256" key="2">
    <source>
        <dbReference type="ARBA" id="ARBA00022448"/>
    </source>
</evidence>
<dbReference type="Pfam" id="PF06609">
    <property type="entry name" value="TRI12"/>
    <property type="match status" value="1"/>
</dbReference>
<sequence>MSNANATDDGTKPHVQHLGEIGAVEKTHVDGTVDLIDTRALGGDLAEMPPGYYYSLHFIGTFTQFIMKGRGIMPPRIFKNIGFVAVVMCASIGAMVYYSMTVLWPTVIGTVYTSNVMQVGWQSSVVGGGFLLGQAMGGFGLSYIPKVKWQTVLTSVIGAAFCASLASIELISLSTFIGLGIIATVSIGYVENITFPGVTLLFEPEDIGLATGVLGSIRAMAGAVSQALYSSVLSTRLAENLPEFVGPAVIGAGLPESSVPSLLAGIAIGNVSSVPGVTDEIMAVATDEVRRAYVQSFKVVFLTTIPFGVLLVSFAFFVPNMEGYLGKTVARKLQFRSERPGLEKDDVKASTV</sequence>
<feature type="transmembrane region" description="Helical" evidence="6">
    <location>
        <begin position="81"/>
        <end position="100"/>
    </location>
</feature>
<dbReference type="OrthoDB" id="4139357at2759"/>
<gene>
    <name evidence="7" type="ORF">B0A52_10385</name>
</gene>